<evidence type="ECO:0000313" key="8">
    <source>
        <dbReference type="Proteomes" id="UP000034107"/>
    </source>
</evidence>
<evidence type="ECO:0000259" key="5">
    <source>
        <dbReference type="Pfam" id="PF02875"/>
    </source>
</evidence>
<comment type="caution">
    <text evidence="7">The sequence shown here is derived from an EMBL/GenBank/DDBJ whole genome shotgun (WGS) entry which is preliminary data.</text>
</comment>
<dbReference type="Gene3D" id="3.40.1190.10">
    <property type="entry name" value="Mur-like, catalytic domain"/>
    <property type="match status" value="1"/>
</dbReference>
<name>A0A0G1NLF7_9BACT</name>
<dbReference type="PANTHER" id="PTHR43024:SF1">
    <property type="entry name" value="UDP-N-ACETYLMURAMOYL-TRIPEPTIDE--D-ALANYL-D-ALANINE LIGASE"/>
    <property type="match status" value="1"/>
</dbReference>
<dbReference type="EMBL" id="LCLS01000017">
    <property type="protein sequence ID" value="KKU21429.1"/>
    <property type="molecule type" value="Genomic_DNA"/>
</dbReference>
<gene>
    <name evidence="7" type="ORF">UX31_C0017G0013</name>
</gene>
<keyword evidence="2" id="KW-0547">Nucleotide-binding</keyword>
<protein>
    <submittedName>
        <fullName evidence="7">UDP-N-acetylmuramoyl-tripeptide-D-alanyl-D-alanine ligase</fullName>
    </submittedName>
</protein>
<keyword evidence="4" id="KW-0812">Transmembrane</keyword>
<evidence type="ECO:0000256" key="3">
    <source>
        <dbReference type="ARBA" id="ARBA00022840"/>
    </source>
</evidence>
<dbReference type="SUPFAM" id="SSF53244">
    <property type="entry name" value="MurD-like peptide ligases, peptide-binding domain"/>
    <property type="match status" value="1"/>
</dbReference>
<organism evidence="7 8">
    <name type="scientific">Candidatus Nomurabacteria bacterium GW2011_GWA1_46_11</name>
    <dbReference type="NCBI Taxonomy" id="1618732"/>
    <lineage>
        <taxon>Bacteria</taxon>
        <taxon>Candidatus Nomuraibacteriota</taxon>
    </lineage>
</organism>
<evidence type="ECO:0000256" key="4">
    <source>
        <dbReference type="SAM" id="Phobius"/>
    </source>
</evidence>
<accession>A0A0G1NLF7</accession>
<keyword evidence="1 7" id="KW-0436">Ligase</keyword>
<keyword evidence="3" id="KW-0067">ATP-binding</keyword>
<evidence type="ECO:0000256" key="1">
    <source>
        <dbReference type="ARBA" id="ARBA00022598"/>
    </source>
</evidence>
<feature type="transmembrane region" description="Helical" evidence="4">
    <location>
        <begin position="25"/>
        <end position="50"/>
    </location>
</feature>
<dbReference type="InterPro" id="IPR036565">
    <property type="entry name" value="Mur-like_cat_sf"/>
</dbReference>
<keyword evidence="4" id="KW-1133">Transmembrane helix</keyword>
<feature type="domain" description="Mur ligase C-terminal" evidence="5">
    <location>
        <begin position="295"/>
        <end position="417"/>
    </location>
</feature>
<reference evidence="7 8" key="1">
    <citation type="journal article" date="2015" name="Nature">
        <title>rRNA introns, odd ribosomes, and small enigmatic genomes across a large radiation of phyla.</title>
        <authorList>
            <person name="Brown C.T."/>
            <person name="Hug L.A."/>
            <person name="Thomas B.C."/>
            <person name="Sharon I."/>
            <person name="Castelle C.J."/>
            <person name="Singh A."/>
            <person name="Wilkins M.J."/>
            <person name="Williams K.H."/>
            <person name="Banfield J.F."/>
        </authorList>
    </citation>
    <scope>NUCLEOTIDE SEQUENCE [LARGE SCALE GENOMIC DNA]</scope>
</reference>
<dbReference type="AlphaFoldDB" id="A0A0G1NLF7"/>
<dbReference type="InterPro" id="IPR013221">
    <property type="entry name" value="Mur_ligase_cen"/>
</dbReference>
<dbReference type="Proteomes" id="UP000034107">
    <property type="component" value="Unassembled WGS sequence"/>
</dbReference>
<sequence>MVISSLALLAQISSAYLGSTIWGGWAAFLAFLYILSFVYFVFLIISTILFTPIDYPIKQYLVSKAKRKILRLQPKLKIVGTTGSYGKTTTKEVVASVLSQGFKVLKTPENFNTPLGIARFILKDVSDSTEVLVIEMGAYRRGDIKKLCALTPPDVVILTGINESHLERFGSLENTIEAKFEIVKALKGSGFAVLNADDNLVVKNYKRFCGENLYFYSSSKHPLASIYTERVRFDPENLRLELVLNRDGDKYNFSVPFLGKYIAGTIGAAIIVASKLGLSRAQIEKGITQLRPSPHRLEVVSNKNKVVVIDDSYNGNPDGVREAINALSQFKQSRRIYVTPGLVEMGSVSAKVHERIGEELASVASLVILIRNSVTGHIADGLKRQGFPVGDIMWFDTARAARAALPNIVRAGDVILFQNDWPENYI</sequence>
<dbReference type="InterPro" id="IPR004101">
    <property type="entry name" value="Mur_ligase_C"/>
</dbReference>
<dbReference type="Gene3D" id="3.90.190.20">
    <property type="entry name" value="Mur ligase, C-terminal domain"/>
    <property type="match status" value="1"/>
</dbReference>
<evidence type="ECO:0000259" key="6">
    <source>
        <dbReference type="Pfam" id="PF08245"/>
    </source>
</evidence>
<feature type="domain" description="Mur ligase central" evidence="6">
    <location>
        <begin position="82"/>
        <end position="272"/>
    </location>
</feature>
<dbReference type="Pfam" id="PF08245">
    <property type="entry name" value="Mur_ligase_M"/>
    <property type="match status" value="1"/>
</dbReference>
<evidence type="ECO:0000256" key="2">
    <source>
        <dbReference type="ARBA" id="ARBA00022741"/>
    </source>
</evidence>
<dbReference type="InterPro" id="IPR051046">
    <property type="entry name" value="MurCDEF_CellWall_CoF430Synth"/>
</dbReference>
<dbReference type="Pfam" id="PF02875">
    <property type="entry name" value="Mur_ligase_C"/>
    <property type="match status" value="1"/>
</dbReference>
<keyword evidence="4" id="KW-0472">Membrane</keyword>
<dbReference type="GO" id="GO:0005524">
    <property type="term" value="F:ATP binding"/>
    <property type="evidence" value="ECO:0007669"/>
    <property type="project" value="UniProtKB-KW"/>
</dbReference>
<dbReference type="PANTHER" id="PTHR43024">
    <property type="entry name" value="UDP-N-ACETYLMURAMOYL-TRIPEPTIDE--D-ALANYL-D-ALANINE LIGASE"/>
    <property type="match status" value="1"/>
</dbReference>
<dbReference type="SUPFAM" id="SSF53623">
    <property type="entry name" value="MurD-like peptide ligases, catalytic domain"/>
    <property type="match status" value="1"/>
</dbReference>
<evidence type="ECO:0000313" key="7">
    <source>
        <dbReference type="EMBL" id="KKU21429.1"/>
    </source>
</evidence>
<dbReference type="GO" id="GO:0016881">
    <property type="term" value="F:acid-amino acid ligase activity"/>
    <property type="evidence" value="ECO:0007669"/>
    <property type="project" value="InterPro"/>
</dbReference>
<proteinExistence type="predicted"/>
<dbReference type="InterPro" id="IPR036615">
    <property type="entry name" value="Mur_ligase_C_dom_sf"/>
</dbReference>